<feature type="binding site" evidence="2">
    <location>
        <begin position="207"/>
        <end position="209"/>
    </location>
    <ligand>
        <name>substrate</name>
    </ligand>
</feature>
<feature type="binding site" evidence="2">
    <location>
        <position position="84"/>
    </location>
    <ligand>
        <name>substrate</name>
    </ligand>
</feature>
<dbReference type="FunFam" id="3.40.1180.10:FF:000001">
    <property type="entry name" value="(2E,6E)-farnesyl-diphosphate-specific ditrans,polycis-undecaprenyl-diphosphate synthase"/>
    <property type="match status" value="1"/>
</dbReference>
<feature type="binding site" evidence="2">
    <location>
        <position position="46"/>
    </location>
    <ligand>
        <name>substrate</name>
    </ligand>
</feature>
<dbReference type="RefSeq" id="WP_080062536.1">
    <property type="nucleotide sequence ID" value="NZ_MZGX01000001.1"/>
</dbReference>
<sequence length="255" mass="28951">MGLWTRITRLFRRPEIAKGDFSTIPEHIAIIPDGNGRWAKKRGLPRSVGHREGSMALKKVVIYCSDIGVKYLSVFAFSTENWKRPKSEVDALMDLLVEFLRNAEKELDGSNVRIKVIGDTLGLPAELQQEILRVEKLTGVNDGLNLIICLNYGGRIELLDAVKKIAHKVKEGKLEVEDIDEKQLENCLYTAGIPEPDLLIRTSGEQRISNYLLWQCAYTEFWFTPELWPDVNGSHIAEALKAFELRNRRFGGISQ</sequence>
<dbReference type="NCBIfam" id="TIGR00055">
    <property type="entry name" value="uppS"/>
    <property type="match status" value="1"/>
</dbReference>
<dbReference type="GO" id="GO:0000287">
    <property type="term" value="F:magnesium ion binding"/>
    <property type="evidence" value="ECO:0007669"/>
    <property type="project" value="UniProtKB-UniRule"/>
</dbReference>
<dbReference type="EMBL" id="MZGX01000001">
    <property type="protein sequence ID" value="OPX46211.1"/>
    <property type="molecule type" value="Genomic_DNA"/>
</dbReference>
<comment type="function">
    <text evidence="2">Catalyzes the condensation of isopentenyl diphosphate (IPP) with allylic pyrophosphates generating different type of terpenoids.</text>
</comment>
<dbReference type="GO" id="GO:0045547">
    <property type="term" value="F:ditrans,polycis-polyprenyl diphosphate synthase [(2E,6E)-farnesyl diphosphate specific] activity"/>
    <property type="evidence" value="ECO:0007669"/>
    <property type="project" value="TreeGrafter"/>
</dbReference>
<feature type="binding site" evidence="2">
    <location>
        <position position="201"/>
    </location>
    <ligand>
        <name>substrate</name>
    </ligand>
</feature>
<feature type="binding site" evidence="2">
    <location>
        <position position="33"/>
    </location>
    <ligand>
        <name>Mg(2+)</name>
        <dbReference type="ChEBI" id="CHEBI:18420"/>
    </ligand>
</feature>
<dbReference type="Proteomes" id="UP000191554">
    <property type="component" value="Unassembled WGS sequence"/>
</dbReference>
<comment type="cofactor">
    <cofactor evidence="2">
        <name>Mg(2+)</name>
        <dbReference type="ChEBI" id="CHEBI:18420"/>
    </cofactor>
    <text evidence="2">Binds 2 magnesium ions per subunit.</text>
</comment>
<feature type="binding site" evidence="2">
    <location>
        <begin position="78"/>
        <end position="80"/>
    </location>
    <ligand>
        <name>substrate</name>
    </ligand>
</feature>
<comment type="subunit">
    <text evidence="2">Homodimer.</text>
</comment>
<dbReference type="STRING" id="48256.CLHUN_00270"/>
<comment type="caution">
    <text evidence="3">The sequence shown here is derived from an EMBL/GenBank/DDBJ whole genome shotgun (WGS) entry which is preliminary data.</text>
</comment>
<dbReference type="InterPro" id="IPR018520">
    <property type="entry name" value="UPP_synth-like_CS"/>
</dbReference>
<dbReference type="InterPro" id="IPR036424">
    <property type="entry name" value="UPP_synth-like_sf"/>
</dbReference>
<feature type="active site" evidence="2">
    <location>
        <position position="33"/>
    </location>
</feature>
<protein>
    <recommendedName>
        <fullName evidence="2">Isoprenyl transferase</fullName>
        <ecNumber evidence="2">2.5.1.-</ecNumber>
    </recommendedName>
</protein>
<dbReference type="PROSITE" id="PS01066">
    <property type="entry name" value="UPP_SYNTHASE"/>
    <property type="match status" value="1"/>
</dbReference>
<keyword evidence="4" id="KW-1185">Reference proteome</keyword>
<feature type="binding site" evidence="2">
    <location>
        <position position="38"/>
    </location>
    <ligand>
        <name>substrate</name>
    </ligand>
</feature>
<dbReference type="AlphaFoldDB" id="A0A1V4SSD4"/>
<proteinExistence type="inferred from homology"/>
<keyword evidence="2" id="KW-0479">Metal-binding</keyword>
<feature type="binding site" evidence="2">
    <location>
        <position position="82"/>
    </location>
    <ligand>
        <name>substrate</name>
    </ligand>
</feature>
<evidence type="ECO:0000313" key="3">
    <source>
        <dbReference type="EMBL" id="OPX46211.1"/>
    </source>
</evidence>
<name>A0A1V4SSD4_RUMHU</name>
<feature type="binding site" evidence="2">
    <location>
        <begin position="34"/>
        <end position="37"/>
    </location>
    <ligand>
        <name>substrate</name>
    </ligand>
</feature>
<dbReference type="SUPFAM" id="SSF64005">
    <property type="entry name" value="Undecaprenyl diphosphate synthase"/>
    <property type="match status" value="1"/>
</dbReference>
<dbReference type="GO" id="GO:0016094">
    <property type="term" value="P:polyprenol biosynthetic process"/>
    <property type="evidence" value="ECO:0007669"/>
    <property type="project" value="TreeGrafter"/>
</dbReference>
<dbReference type="PANTHER" id="PTHR10291:SF0">
    <property type="entry name" value="DEHYDRODOLICHYL DIPHOSPHATE SYNTHASE 2"/>
    <property type="match status" value="1"/>
</dbReference>
<dbReference type="Pfam" id="PF01255">
    <property type="entry name" value="Prenyltransf"/>
    <property type="match status" value="1"/>
</dbReference>
<dbReference type="CDD" id="cd00475">
    <property type="entry name" value="Cis_IPPS"/>
    <property type="match status" value="1"/>
</dbReference>
<dbReference type="EC" id="2.5.1.-" evidence="2"/>
<dbReference type="HAMAP" id="MF_01139">
    <property type="entry name" value="ISPT"/>
    <property type="match status" value="1"/>
</dbReference>
<dbReference type="OrthoDB" id="4191603at2"/>
<keyword evidence="1 2" id="KW-0808">Transferase</keyword>
<accession>A0A1V4SSD4</accession>
<dbReference type="InterPro" id="IPR001441">
    <property type="entry name" value="UPP_synth-like"/>
</dbReference>
<reference evidence="3 4" key="1">
    <citation type="submission" date="2017-03" db="EMBL/GenBank/DDBJ databases">
        <title>Genome sequence of Clostridium hungatei DSM 14427.</title>
        <authorList>
            <person name="Poehlein A."/>
            <person name="Daniel R."/>
        </authorList>
    </citation>
    <scope>NUCLEOTIDE SEQUENCE [LARGE SCALE GENOMIC DNA]</scope>
    <source>
        <strain evidence="3 4">DSM 14427</strain>
    </source>
</reference>
<evidence type="ECO:0000256" key="1">
    <source>
        <dbReference type="ARBA" id="ARBA00022679"/>
    </source>
</evidence>
<dbReference type="Gene3D" id="3.40.1180.10">
    <property type="entry name" value="Decaprenyl diphosphate synthase-like"/>
    <property type="match status" value="1"/>
</dbReference>
<gene>
    <name evidence="3" type="primary">uppS</name>
    <name evidence="3" type="ORF">CLHUN_00270</name>
</gene>
<feature type="active site" description="Proton acceptor" evidence="2">
    <location>
        <position position="81"/>
    </location>
</feature>
<dbReference type="PANTHER" id="PTHR10291">
    <property type="entry name" value="DEHYDRODOLICHYL DIPHOSPHATE SYNTHASE FAMILY MEMBER"/>
    <property type="match status" value="1"/>
</dbReference>
<dbReference type="NCBIfam" id="NF011405">
    <property type="entry name" value="PRK14830.1"/>
    <property type="match status" value="1"/>
</dbReference>
<evidence type="ECO:0000313" key="4">
    <source>
        <dbReference type="Proteomes" id="UP000191554"/>
    </source>
</evidence>
<organism evidence="3 4">
    <name type="scientific">Ruminiclostridium hungatei</name>
    <name type="common">Clostridium hungatei</name>
    <dbReference type="NCBI Taxonomy" id="48256"/>
    <lineage>
        <taxon>Bacteria</taxon>
        <taxon>Bacillati</taxon>
        <taxon>Bacillota</taxon>
        <taxon>Clostridia</taxon>
        <taxon>Eubacteriales</taxon>
        <taxon>Oscillospiraceae</taxon>
        <taxon>Ruminiclostridium</taxon>
    </lineage>
</organism>
<comment type="similarity">
    <text evidence="2">Belongs to the UPP synthase family.</text>
</comment>
<keyword evidence="2" id="KW-0460">Magnesium</keyword>
<feature type="binding site" evidence="2">
    <location>
        <position position="220"/>
    </location>
    <ligand>
        <name>Mg(2+)</name>
        <dbReference type="ChEBI" id="CHEBI:18420"/>
    </ligand>
</feature>
<evidence type="ECO:0000256" key="2">
    <source>
        <dbReference type="HAMAP-Rule" id="MF_01139"/>
    </source>
</evidence>
<feature type="binding site" evidence="2">
    <location>
        <position position="50"/>
    </location>
    <ligand>
        <name>substrate</name>
    </ligand>
</feature>